<evidence type="ECO:0000313" key="5">
    <source>
        <dbReference type="EMBL" id="GAA5140285.1"/>
    </source>
</evidence>
<dbReference type="Gene3D" id="1.50.10.10">
    <property type="match status" value="1"/>
</dbReference>
<keyword evidence="1" id="KW-0378">Hydrolase</keyword>
<name>A0ABP9P3M7_9PSEU</name>
<dbReference type="InterPro" id="IPR008928">
    <property type="entry name" value="6-hairpin_glycosidase_sf"/>
</dbReference>
<feature type="domain" description="Glycoside hydrolase family 65 C-terminal" evidence="3">
    <location>
        <begin position="1035"/>
        <end position="1098"/>
    </location>
</feature>
<comment type="caution">
    <text evidence="5">The sequence shown here is derived from an EMBL/GenBank/DDBJ whole genome shotgun (WGS) entry which is preliminary data.</text>
</comment>
<protein>
    <submittedName>
        <fullName evidence="5">Uncharacterized protein</fullName>
    </submittedName>
</protein>
<evidence type="ECO:0000256" key="1">
    <source>
        <dbReference type="ARBA" id="ARBA00023295"/>
    </source>
</evidence>
<organism evidence="5 6">
    <name type="scientific">Pseudonocardia adelaidensis</name>
    <dbReference type="NCBI Taxonomy" id="648754"/>
    <lineage>
        <taxon>Bacteria</taxon>
        <taxon>Bacillati</taxon>
        <taxon>Actinomycetota</taxon>
        <taxon>Actinomycetes</taxon>
        <taxon>Pseudonocardiales</taxon>
        <taxon>Pseudonocardiaceae</taxon>
        <taxon>Pseudonocardia</taxon>
    </lineage>
</organism>
<dbReference type="InterPro" id="IPR005195">
    <property type="entry name" value="Glyco_hydro_65_M"/>
</dbReference>
<dbReference type="SUPFAM" id="SSF74650">
    <property type="entry name" value="Galactose mutarotase-like"/>
    <property type="match status" value="1"/>
</dbReference>
<dbReference type="InterPro" id="IPR005194">
    <property type="entry name" value="Glyco_hydro_65_C"/>
</dbReference>
<dbReference type="InterPro" id="IPR006439">
    <property type="entry name" value="HAD-SF_hydro_IA"/>
</dbReference>
<sequence>MTAVQLQAAQEQNLSSVLKPYTGELPSRTEAREISMTRTAGFGGAIFDVDGVLVDSPHELAWREAFRSLMEGEWRDIRDQTSWSAERFTPAVYQQVMAGMPRMSGARAAMEHFGVPDIDARIEQYAAAKQEHVLKLIEQGRFMAFPDALRFVLDVKASGVPVAAASSSKNAKLFLDRIRLDLFAAEQRIDYEFITPGMTLAEIFDADISGRDFPKGKPDPTIFLTAAEELGVAPADCFVTEDATSGIQAAKAAGMAALGVARLDDRQMLLDAGADLVVTTLDDVSRRALRTGFLEERRAAAEMRKRRTQQPPSVWTLVYESFDPARQGLREALLSLGNGYLVTRGALPEADADDVHHPGTYIAGLYDRAETEVAGRMVENEDLVNVPNWLPLRFRIEGGEWFDARHADVIAHRFELDIRRGVLARHMTWQEADGRRTSMVQRRFVNMKDEHFAGLETTFTAENWSGRIEVVSGLDGRVENTGVNRYRDLNSRHLQVLGQGEVDPETIDLQVETLQSHVRVAVAARTRVVRDGQRQDVDRRLVEEPGYVAHTLGVMLEDGRSATVEKIAAVYTSRDRAISESRDDARLAVTTVDDFTELLARHVGAWNSLWNRFDIELDSANEWTETVLHLHIFHLLQTISPHTQHLDVGVPARGWTGEAYRGHVFWDELFIFPFFNFERPSLAEALLRYRYERLGAARAAARAEGYEGAMFPWQSGATGREETQKVHLNPKSGRWLPDHSHNQRHVNIAIAYNVWQHYMVTGSIGFLRFTGAELLIEIARFWASMATYNTDEDRYEIHGVVGPDEYHEASPDSDEPGLRNNTYTNVMAVWVLQRALETLDVLPPHYREELVQELGIRDEEPERWRDITMKMKVVFHADGVLTQFEGYEALPEFDWEGYRERYGNIQRLDRLLEAEGDSTNRYKLAKQADVLMLLFLLSRDELRGLLRSLGYDVSPEQLARSVRYHLDRTSHGSTLSGVVSAWVMARYQPEQAWRFLQHALESDVADVQGGTTAEGIHLGAMAGTVDIVLRCLTGMRALGPVLRFEPALPPEVKQLRFSVHYRGHRVDVDLAEDRIRLSVRPGGTGPVNLLVHGHAVELAPGQQRELQLERA</sequence>
<dbReference type="PANTHER" id="PTHR11051:SF8">
    <property type="entry name" value="PROTEIN-GLUCOSYLGALACTOSYLHYDROXYLYSINE GLUCOSIDASE"/>
    <property type="match status" value="1"/>
</dbReference>
<dbReference type="InterPro" id="IPR036412">
    <property type="entry name" value="HAD-like_sf"/>
</dbReference>
<keyword evidence="1" id="KW-0326">Glycosidase</keyword>
<dbReference type="Gene3D" id="3.40.50.1000">
    <property type="entry name" value="HAD superfamily/HAD-like"/>
    <property type="match status" value="1"/>
</dbReference>
<dbReference type="InterPro" id="IPR011013">
    <property type="entry name" value="Gal_mutarotase_sf_dom"/>
</dbReference>
<dbReference type="EMBL" id="BAABJO010000047">
    <property type="protein sequence ID" value="GAA5140285.1"/>
    <property type="molecule type" value="Genomic_DNA"/>
</dbReference>
<dbReference type="Pfam" id="PF03633">
    <property type="entry name" value="Glyco_hydro_65C"/>
    <property type="match status" value="1"/>
</dbReference>
<dbReference type="SUPFAM" id="SSF48208">
    <property type="entry name" value="Six-hairpin glycosidases"/>
    <property type="match status" value="1"/>
</dbReference>
<accession>A0ABP9P3M7</accession>
<evidence type="ECO:0000313" key="6">
    <source>
        <dbReference type="Proteomes" id="UP001500804"/>
    </source>
</evidence>
<dbReference type="Pfam" id="PF03632">
    <property type="entry name" value="Glyco_hydro_65m"/>
    <property type="match status" value="1"/>
</dbReference>
<feature type="domain" description="Glycoside hydrolase family 65 N-terminal" evidence="4">
    <location>
        <begin position="319"/>
        <end position="574"/>
    </location>
</feature>
<evidence type="ECO:0000259" key="4">
    <source>
        <dbReference type="Pfam" id="PF03636"/>
    </source>
</evidence>
<dbReference type="InterPro" id="IPR023214">
    <property type="entry name" value="HAD_sf"/>
</dbReference>
<dbReference type="SFLD" id="SFLDG01129">
    <property type="entry name" value="C1.5:_HAD__Beta-PGM__Phosphata"/>
    <property type="match status" value="1"/>
</dbReference>
<dbReference type="Gene3D" id="1.10.150.240">
    <property type="entry name" value="Putative phosphatase, domain 2"/>
    <property type="match status" value="1"/>
</dbReference>
<dbReference type="Pfam" id="PF00702">
    <property type="entry name" value="Hydrolase"/>
    <property type="match status" value="1"/>
</dbReference>
<dbReference type="InterPro" id="IPR005196">
    <property type="entry name" value="Glyco_hydro_65_N"/>
</dbReference>
<keyword evidence="6" id="KW-1185">Reference proteome</keyword>
<dbReference type="InterPro" id="IPR023198">
    <property type="entry name" value="PGP-like_dom2"/>
</dbReference>
<proteinExistence type="predicted"/>
<feature type="domain" description="Glycoside hydrolase family 65 central catalytic" evidence="2">
    <location>
        <begin position="630"/>
        <end position="1025"/>
    </location>
</feature>
<evidence type="ECO:0000259" key="2">
    <source>
        <dbReference type="Pfam" id="PF03632"/>
    </source>
</evidence>
<dbReference type="Gene3D" id="2.70.98.40">
    <property type="entry name" value="Glycoside hydrolase, family 65, N-terminal domain"/>
    <property type="match status" value="1"/>
</dbReference>
<dbReference type="Gene3D" id="2.60.420.10">
    <property type="entry name" value="Maltose phosphorylase, domain 3"/>
    <property type="match status" value="1"/>
</dbReference>
<dbReference type="PANTHER" id="PTHR11051">
    <property type="entry name" value="GLYCOSYL HYDROLASE-RELATED"/>
    <property type="match status" value="1"/>
</dbReference>
<gene>
    <name evidence="5" type="ORF">GCM10023320_77740</name>
</gene>
<dbReference type="Pfam" id="PF03636">
    <property type="entry name" value="Glyco_hydro_65N"/>
    <property type="match status" value="1"/>
</dbReference>
<dbReference type="InterPro" id="IPR037018">
    <property type="entry name" value="GH65_N"/>
</dbReference>
<dbReference type="NCBIfam" id="TIGR01509">
    <property type="entry name" value="HAD-SF-IA-v3"/>
    <property type="match status" value="1"/>
</dbReference>
<reference evidence="6" key="1">
    <citation type="journal article" date="2019" name="Int. J. Syst. Evol. Microbiol.">
        <title>The Global Catalogue of Microorganisms (GCM) 10K type strain sequencing project: providing services to taxonomists for standard genome sequencing and annotation.</title>
        <authorList>
            <consortium name="The Broad Institute Genomics Platform"/>
            <consortium name="The Broad Institute Genome Sequencing Center for Infectious Disease"/>
            <person name="Wu L."/>
            <person name="Ma J."/>
        </authorList>
    </citation>
    <scope>NUCLEOTIDE SEQUENCE [LARGE SCALE GENOMIC DNA]</scope>
    <source>
        <strain evidence="6">JCM 18302</strain>
    </source>
</reference>
<evidence type="ECO:0000259" key="3">
    <source>
        <dbReference type="Pfam" id="PF03633"/>
    </source>
</evidence>
<dbReference type="SUPFAM" id="SSF56784">
    <property type="entry name" value="HAD-like"/>
    <property type="match status" value="1"/>
</dbReference>
<dbReference type="SFLD" id="SFLDS00003">
    <property type="entry name" value="Haloacid_Dehalogenase"/>
    <property type="match status" value="1"/>
</dbReference>
<dbReference type="Proteomes" id="UP001500804">
    <property type="component" value="Unassembled WGS sequence"/>
</dbReference>
<dbReference type="InterPro" id="IPR012341">
    <property type="entry name" value="6hp_glycosidase-like_sf"/>
</dbReference>